<evidence type="ECO:0000313" key="1">
    <source>
        <dbReference type="EMBL" id="GAA4797211.1"/>
    </source>
</evidence>
<protein>
    <recommendedName>
        <fullName evidence="3">Transposase</fullName>
    </recommendedName>
</protein>
<evidence type="ECO:0000313" key="2">
    <source>
        <dbReference type="Proteomes" id="UP001501147"/>
    </source>
</evidence>
<reference evidence="2" key="1">
    <citation type="journal article" date="2019" name="Int. J. Syst. Evol. Microbiol.">
        <title>The Global Catalogue of Microorganisms (GCM) 10K type strain sequencing project: providing services to taxonomists for standard genome sequencing and annotation.</title>
        <authorList>
            <consortium name="The Broad Institute Genomics Platform"/>
            <consortium name="The Broad Institute Genome Sequencing Center for Infectious Disease"/>
            <person name="Wu L."/>
            <person name="Ma J."/>
        </authorList>
    </citation>
    <scope>NUCLEOTIDE SEQUENCE [LARGE SCALE GENOMIC DNA]</scope>
    <source>
        <strain evidence="2">JCM 18324</strain>
    </source>
</reference>
<dbReference type="EMBL" id="BAABJV010000032">
    <property type="protein sequence ID" value="GAA4797211.1"/>
    <property type="molecule type" value="Genomic_DNA"/>
</dbReference>
<keyword evidence="2" id="KW-1185">Reference proteome</keyword>
<name>A0ABP9BP58_9ACTN</name>
<accession>A0ABP9BP58</accession>
<proteinExistence type="predicted"/>
<sequence>MFTASGGWDVGRSCSEIGHVRRVECLVERCINALKASGAVATRYDKRAYVFHGTVTLAALCLWIRP</sequence>
<comment type="caution">
    <text evidence="1">The sequence shown here is derived from an EMBL/GenBank/DDBJ whole genome shotgun (WGS) entry which is preliminary data.</text>
</comment>
<evidence type="ECO:0008006" key="3">
    <source>
        <dbReference type="Google" id="ProtNLM"/>
    </source>
</evidence>
<gene>
    <name evidence="1" type="ORF">GCM10023329_57770</name>
</gene>
<organism evidence="1 2">
    <name type="scientific">Streptomyces sanyensis</name>
    <dbReference type="NCBI Taxonomy" id="568869"/>
    <lineage>
        <taxon>Bacteria</taxon>
        <taxon>Bacillati</taxon>
        <taxon>Actinomycetota</taxon>
        <taxon>Actinomycetes</taxon>
        <taxon>Kitasatosporales</taxon>
        <taxon>Streptomycetaceae</taxon>
        <taxon>Streptomyces</taxon>
    </lineage>
</organism>
<dbReference type="Proteomes" id="UP001501147">
    <property type="component" value="Unassembled WGS sequence"/>
</dbReference>